<name>A0A2Z7BRF8_9LAMI</name>
<accession>A0A2Z7BRF8</accession>
<gene>
    <name evidence="1" type="ORF">F511_25321</name>
</gene>
<protein>
    <submittedName>
        <fullName evidence="1">Uncharacterized protein</fullName>
    </submittedName>
</protein>
<dbReference type="AlphaFoldDB" id="A0A2Z7BRF8"/>
<organism evidence="1 2">
    <name type="scientific">Dorcoceras hygrometricum</name>
    <dbReference type="NCBI Taxonomy" id="472368"/>
    <lineage>
        <taxon>Eukaryota</taxon>
        <taxon>Viridiplantae</taxon>
        <taxon>Streptophyta</taxon>
        <taxon>Embryophyta</taxon>
        <taxon>Tracheophyta</taxon>
        <taxon>Spermatophyta</taxon>
        <taxon>Magnoliopsida</taxon>
        <taxon>eudicotyledons</taxon>
        <taxon>Gunneridae</taxon>
        <taxon>Pentapetalae</taxon>
        <taxon>asterids</taxon>
        <taxon>lamiids</taxon>
        <taxon>Lamiales</taxon>
        <taxon>Gesneriaceae</taxon>
        <taxon>Didymocarpoideae</taxon>
        <taxon>Trichosporeae</taxon>
        <taxon>Loxocarpinae</taxon>
        <taxon>Dorcoceras</taxon>
    </lineage>
</organism>
<keyword evidence="2" id="KW-1185">Reference proteome</keyword>
<dbReference type="Proteomes" id="UP000250235">
    <property type="component" value="Unassembled WGS sequence"/>
</dbReference>
<reference evidence="1 2" key="1">
    <citation type="journal article" date="2015" name="Proc. Natl. Acad. Sci. U.S.A.">
        <title>The resurrection genome of Boea hygrometrica: A blueprint for survival of dehydration.</title>
        <authorList>
            <person name="Xiao L."/>
            <person name="Yang G."/>
            <person name="Zhang L."/>
            <person name="Yang X."/>
            <person name="Zhao S."/>
            <person name="Ji Z."/>
            <person name="Zhou Q."/>
            <person name="Hu M."/>
            <person name="Wang Y."/>
            <person name="Chen M."/>
            <person name="Xu Y."/>
            <person name="Jin H."/>
            <person name="Xiao X."/>
            <person name="Hu G."/>
            <person name="Bao F."/>
            <person name="Hu Y."/>
            <person name="Wan P."/>
            <person name="Li L."/>
            <person name="Deng X."/>
            <person name="Kuang T."/>
            <person name="Xiang C."/>
            <person name="Zhu J.K."/>
            <person name="Oliver M.J."/>
            <person name="He Y."/>
        </authorList>
    </citation>
    <scope>NUCLEOTIDE SEQUENCE [LARGE SCALE GENOMIC DNA]</scope>
    <source>
        <strain evidence="2">cv. XS01</strain>
    </source>
</reference>
<dbReference type="EMBL" id="KV005049">
    <property type="protein sequence ID" value="KZV34496.1"/>
    <property type="molecule type" value="Genomic_DNA"/>
</dbReference>
<proteinExistence type="predicted"/>
<evidence type="ECO:0000313" key="2">
    <source>
        <dbReference type="Proteomes" id="UP000250235"/>
    </source>
</evidence>
<evidence type="ECO:0000313" key="1">
    <source>
        <dbReference type="EMBL" id="KZV34496.1"/>
    </source>
</evidence>
<sequence>MHVCCMLHESPYVHGGPPATRLARDGRRVRTNPRLVPTSSTRELALQRLNSYGLLIRSTIGISIPSLACTRNSTKASQTESPHRDGWNNFRLLWRATAAAAGDDYGGAMATRGMEEEEEKLGRAQAQDTTSRGLTKFVTLKTHFWTYPSDHGKRLATLPHDPLGITDSACKNQSVMVSDLCCSGLRCCNYSSEELRYGCELVLHLWIEHG</sequence>